<feature type="compositionally biased region" description="Polar residues" evidence="1">
    <location>
        <begin position="127"/>
        <end position="141"/>
    </location>
</feature>
<protein>
    <submittedName>
        <fullName evidence="2">Uncharacterized protein</fullName>
    </submittedName>
</protein>
<dbReference type="STRING" id="745531.A0A0C3S4I3"/>
<feature type="compositionally biased region" description="Basic residues" evidence="1">
    <location>
        <begin position="59"/>
        <end position="72"/>
    </location>
</feature>
<evidence type="ECO:0000313" key="2">
    <source>
        <dbReference type="EMBL" id="KIP10681.1"/>
    </source>
</evidence>
<sequence>MKLEIDWDAPKDFRSDGTKRTKASTIHGWVTKWRGTFSGNERTRSEGIREMRTAQAIRQWKRKHRASSHTRGQHGGGLFSLSFLAPGSHSRSSSSKKGSKRHGSSRAVVRREASGRGKGNELVLHVSSHSRSPRRGNSTSKVEGRITHRTTSPKGRSRPTLDRRATTTVERSTKSRPSQPTRRRTEPSNAVRRR</sequence>
<accession>A0A0C3S4I3</accession>
<reference evidence="2 3" key="1">
    <citation type="journal article" date="2014" name="PLoS Genet.">
        <title>Analysis of the Phlebiopsis gigantea genome, transcriptome and secretome provides insight into its pioneer colonization strategies of wood.</title>
        <authorList>
            <person name="Hori C."/>
            <person name="Ishida T."/>
            <person name="Igarashi K."/>
            <person name="Samejima M."/>
            <person name="Suzuki H."/>
            <person name="Master E."/>
            <person name="Ferreira P."/>
            <person name="Ruiz-Duenas F.J."/>
            <person name="Held B."/>
            <person name="Canessa P."/>
            <person name="Larrondo L.F."/>
            <person name="Schmoll M."/>
            <person name="Druzhinina I.S."/>
            <person name="Kubicek C.P."/>
            <person name="Gaskell J.A."/>
            <person name="Kersten P."/>
            <person name="St John F."/>
            <person name="Glasner J."/>
            <person name="Sabat G."/>
            <person name="Splinter BonDurant S."/>
            <person name="Syed K."/>
            <person name="Yadav J."/>
            <person name="Mgbeahuruike A.C."/>
            <person name="Kovalchuk A."/>
            <person name="Asiegbu F.O."/>
            <person name="Lackner G."/>
            <person name="Hoffmeister D."/>
            <person name="Rencoret J."/>
            <person name="Gutierrez A."/>
            <person name="Sun H."/>
            <person name="Lindquist E."/>
            <person name="Barry K."/>
            <person name="Riley R."/>
            <person name="Grigoriev I.V."/>
            <person name="Henrissat B."/>
            <person name="Kues U."/>
            <person name="Berka R.M."/>
            <person name="Martinez A.T."/>
            <person name="Covert S.F."/>
            <person name="Blanchette R.A."/>
            <person name="Cullen D."/>
        </authorList>
    </citation>
    <scope>NUCLEOTIDE SEQUENCE [LARGE SCALE GENOMIC DNA]</scope>
    <source>
        <strain evidence="2 3">11061_1 CR5-6</strain>
    </source>
</reference>
<dbReference type="HOGENOM" id="CLU_1355057_0_0_1"/>
<keyword evidence="3" id="KW-1185">Reference proteome</keyword>
<feature type="compositionally biased region" description="Polar residues" evidence="1">
    <location>
        <begin position="166"/>
        <end position="180"/>
    </location>
</feature>
<dbReference type="AlphaFoldDB" id="A0A0C3S4I3"/>
<gene>
    <name evidence="2" type="ORF">PHLGIDRAFT_209349</name>
</gene>
<evidence type="ECO:0000256" key="1">
    <source>
        <dbReference type="SAM" id="MobiDB-lite"/>
    </source>
</evidence>
<feature type="compositionally biased region" description="Basic and acidic residues" evidence="1">
    <location>
        <begin position="1"/>
        <end position="19"/>
    </location>
</feature>
<feature type="region of interest" description="Disordered" evidence="1">
    <location>
        <begin position="1"/>
        <end position="20"/>
    </location>
</feature>
<proteinExistence type="predicted"/>
<feature type="compositionally biased region" description="Low complexity" evidence="1">
    <location>
        <begin position="87"/>
        <end position="96"/>
    </location>
</feature>
<dbReference type="Proteomes" id="UP000053257">
    <property type="component" value="Unassembled WGS sequence"/>
</dbReference>
<organism evidence="2 3">
    <name type="scientific">Phlebiopsis gigantea (strain 11061_1 CR5-6)</name>
    <name type="common">White-rot fungus</name>
    <name type="synonym">Peniophora gigantea</name>
    <dbReference type="NCBI Taxonomy" id="745531"/>
    <lineage>
        <taxon>Eukaryota</taxon>
        <taxon>Fungi</taxon>
        <taxon>Dikarya</taxon>
        <taxon>Basidiomycota</taxon>
        <taxon>Agaricomycotina</taxon>
        <taxon>Agaricomycetes</taxon>
        <taxon>Polyporales</taxon>
        <taxon>Phanerochaetaceae</taxon>
        <taxon>Phlebiopsis</taxon>
    </lineage>
</organism>
<feature type="compositionally biased region" description="Basic and acidic residues" evidence="1">
    <location>
        <begin position="109"/>
        <end position="119"/>
    </location>
</feature>
<evidence type="ECO:0000313" key="3">
    <source>
        <dbReference type="Proteomes" id="UP000053257"/>
    </source>
</evidence>
<feature type="region of interest" description="Disordered" evidence="1">
    <location>
        <begin position="56"/>
        <end position="194"/>
    </location>
</feature>
<name>A0A0C3S4I3_PHLG1</name>
<dbReference type="EMBL" id="KN840452">
    <property type="protein sequence ID" value="KIP10681.1"/>
    <property type="molecule type" value="Genomic_DNA"/>
</dbReference>
<dbReference type="OrthoDB" id="3256715at2759"/>